<comment type="caution">
    <text evidence="3">The sequence shown here is derived from an EMBL/GenBank/DDBJ whole genome shotgun (WGS) entry which is preliminary data.</text>
</comment>
<keyword evidence="4" id="KW-1185">Reference proteome</keyword>
<feature type="non-terminal residue" evidence="3">
    <location>
        <position position="105"/>
    </location>
</feature>
<feature type="non-terminal residue" evidence="3">
    <location>
        <position position="1"/>
    </location>
</feature>
<dbReference type="EMBL" id="VUKU01007597">
    <property type="protein sequence ID" value="KAF1446061.1"/>
    <property type="molecule type" value="Genomic_DNA"/>
</dbReference>
<proteinExistence type="predicted"/>
<sequence>PALLRAASTEPGAAVPCDAARSCRGGQRCCWSRRGSWGCCPFAQGSGGGGSYQGGGLGGITPPLPPSSPISLQGSCCSDGRHCCPRGSHCTGGGWGCSPQRWDLP</sequence>
<dbReference type="SMART" id="SM00277">
    <property type="entry name" value="GRAN"/>
    <property type="match status" value="1"/>
</dbReference>
<gene>
    <name evidence="3" type="ORF">FQV24_0015619</name>
</gene>
<dbReference type="Proteomes" id="UP000785099">
    <property type="component" value="Unassembled WGS sequence"/>
</dbReference>
<evidence type="ECO:0000313" key="3">
    <source>
        <dbReference type="EMBL" id="KAF1446061.1"/>
    </source>
</evidence>
<dbReference type="InterPro" id="IPR000118">
    <property type="entry name" value="Granulin"/>
</dbReference>
<dbReference type="Pfam" id="PF00396">
    <property type="entry name" value="Granulin"/>
    <property type="match status" value="1"/>
</dbReference>
<keyword evidence="1" id="KW-1015">Disulfide bond</keyword>
<evidence type="ECO:0000256" key="1">
    <source>
        <dbReference type="ARBA" id="ARBA00023157"/>
    </source>
</evidence>
<protein>
    <recommendedName>
        <fullName evidence="2">Granulins domain-containing protein</fullName>
    </recommendedName>
</protein>
<dbReference type="PROSITE" id="PS00799">
    <property type="entry name" value="GRANULINS"/>
    <property type="match status" value="1"/>
</dbReference>
<organism evidence="3 4">
    <name type="scientific">Spheniscus mendiculus</name>
    <name type="common">Galapagos penguin</name>
    <dbReference type="NCBI Taxonomy" id="156760"/>
    <lineage>
        <taxon>Eukaryota</taxon>
        <taxon>Metazoa</taxon>
        <taxon>Chordata</taxon>
        <taxon>Craniata</taxon>
        <taxon>Vertebrata</taxon>
        <taxon>Euteleostomi</taxon>
        <taxon>Archelosauria</taxon>
        <taxon>Archosauria</taxon>
        <taxon>Dinosauria</taxon>
        <taxon>Saurischia</taxon>
        <taxon>Theropoda</taxon>
        <taxon>Coelurosauria</taxon>
        <taxon>Aves</taxon>
        <taxon>Neognathae</taxon>
        <taxon>Neoaves</taxon>
        <taxon>Aequornithes</taxon>
        <taxon>Sphenisciformes</taxon>
        <taxon>Spheniscidae</taxon>
        <taxon>Spheniscus</taxon>
    </lineage>
</organism>
<reference evidence="3 4" key="1">
    <citation type="journal article" date="2019" name="Gigascience">
        <title>High-coverage genomes to elucidate the evolution of penguins.</title>
        <authorList>
            <person name="Pan H."/>
            <person name="Cole T.L."/>
            <person name="Bi X."/>
            <person name="Fang M."/>
            <person name="Zhou C."/>
            <person name="Yang Z."/>
            <person name="Ksepka D.T."/>
            <person name="Hart T."/>
            <person name="Bouzat J.L."/>
            <person name="Argilla L.S."/>
            <person name="Bertelsen M.F."/>
            <person name="Boersma P.D."/>
            <person name="Bost C.A."/>
            <person name="Cherel Y."/>
            <person name="Dann P."/>
            <person name="Fiddaman S.R."/>
            <person name="Howard P."/>
            <person name="Labuschagne K."/>
            <person name="Mattern T."/>
            <person name="Miller G."/>
            <person name="Parker P."/>
            <person name="Phillips R.A."/>
            <person name="Quillfeldt P."/>
            <person name="Ryan P.G."/>
            <person name="Taylor H."/>
            <person name="Thompson D.R."/>
            <person name="Young M.J."/>
            <person name="Ellegaard M.R."/>
            <person name="Gilbert M.T.P."/>
            <person name="Sinding M.S."/>
            <person name="Pacheco G."/>
            <person name="Shepherd L.D."/>
            <person name="Tennyson A.J.D."/>
            <person name="Grosser S."/>
            <person name="Kay E."/>
            <person name="Nupen L.J."/>
            <person name="Ellenberg U."/>
            <person name="Houston D.M."/>
            <person name="Reeve A.H."/>
            <person name="Johnson K."/>
            <person name="Masello J.F."/>
            <person name="Stracke T."/>
            <person name="McKinlay B."/>
            <person name="Borboroglu P.G."/>
            <person name="Zhang D.X."/>
            <person name="Zhang G."/>
        </authorList>
    </citation>
    <scope>NUCLEOTIDE SEQUENCE [LARGE SCALE GENOMIC DNA]</scope>
    <source>
        <strain evidence="3">GAPE 212</strain>
    </source>
</reference>
<dbReference type="InterPro" id="IPR037277">
    <property type="entry name" value="Granulin_sf"/>
</dbReference>
<evidence type="ECO:0000259" key="2">
    <source>
        <dbReference type="PROSITE" id="PS00799"/>
    </source>
</evidence>
<feature type="domain" description="Granulins" evidence="2">
    <location>
        <begin position="77"/>
        <end position="90"/>
    </location>
</feature>
<dbReference type="AlphaFoldDB" id="A0A8J4IKN4"/>
<name>A0A8J4IKN4_SPHME</name>
<dbReference type="Gene3D" id="2.10.25.160">
    <property type="entry name" value="Granulin"/>
    <property type="match status" value="1"/>
</dbReference>
<accession>A0A8J4IKN4</accession>
<evidence type="ECO:0000313" key="4">
    <source>
        <dbReference type="Proteomes" id="UP000785099"/>
    </source>
</evidence>
<dbReference type="SUPFAM" id="SSF57277">
    <property type="entry name" value="Granulin repeat"/>
    <property type="match status" value="1"/>
</dbReference>